<dbReference type="PANTHER" id="PTHR11923:SF51">
    <property type="entry name" value="LYSOSOME MEMBRANE PROTEIN 2"/>
    <property type="match status" value="1"/>
</dbReference>
<dbReference type="Pfam" id="PF01130">
    <property type="entry name" value="CD36"/>
    <property type="match status" value="1"/>
</dbReference>
<evidence type="ECO:0000256" key="7">
    <source>
        <dbReference type="SAM" id="Phobius"/>
    </source>
</evidence>
<dbReference type="EnsemblMetazoa" id="XM_022796401">
    <property type="protein sequence ID" value="XP_022652136"/>
    <property type="gene ID" value="LOC111246579"/>
</dbReference>
<evidence type="ECO:0000256" key="4">
    <source>
        <dbReference type="ARBA" id="ARBA00022989"/>
    </source>
</evidence>
<keyword evidence="6" id="KW-0325">Glycoprotein</keyword>
<comment type="subcellular location">
    <subcellularLocation>
        <location evidence="1">Membrane</location>
    </subcellularLocation>
</comment>
<comment type="similarity">
    <text evidence="2">Belongs to the CD36 family.</text>
</comment>
<evidence type="ECO:0000256" key="2">
    <source>
        <dbReference type="ARBA" id="ARBA00010532"/>
    </source>
</evidence>
<evidence type="ECO:0000256" key="1">
    <source>
        <dbReference type="ARBA" id="ARBA00004370"/>
    </source>
</evidence>
<accession>A0A7M7JTD0</accession>
<dbReference type="GeneID" id="111246579"/>
<dbReference type="AlphaFoldDB" id="A0A7M7JTD0"/>
<dbReference type="PANTHER" id="PTHR11923">
    <property type="entry name" value="SCAVENGER RECEPTOR CLASS B TYPE-1 SR-B1"/>
    <property type="match status" value="1"/>
</dbReference>
<keyword evidence="3 7" id="KW-0812">Transmembrane</keyword>
<dbReference type="GO" id="GO:0005737">
    <property type="term" value="C:cytoplasm"/>
    <property type="evidence" value="ECO:0007669"/>
    <property type="project" value="TreeGrafter"/>
</dbReference>
<reference evidence="8" key="1">
    <citation type="submission" date="2021-01" db="UniProtKB">
        <authorList>
            <consortium name="EnsemblMetazoa"/>
        </authorList>
    </citation>
    <scope>IDENTIFICATION</scope>
</reference>
<dbReference type="GO" id="GO:0005044">
    <property type="term" value="F:scavenger receptor activity"/>
    <property type="evidence" value="ECO:0007669"/>
    <property type="project" value="TreeGrafter"/>
</dbReference>
<name>A0A7M7JTD0_VARDE</name>
<feature type="transmembrane region" description="Helical" evidence="7">
    <location>
        <begin position="412"/>
        <end position="437"/>
    </location>
</feature>
<dbReference type="RefSeq" id="XP_022652136.1">
    <property type="nucleotide sequence ID" value="XM_022796401.1"/>
</dbReference>
<dbReference type="Proteomes" id="UP000594260">
    <property type="component" value="Unplaced"/>
</dbReference>
<proteinExistence type="inferred from homology"/>
<keyword evidence="4 7" id="KW-1133">Transmembrane helix</keyword>
<evidence type="ECO:0000256" key="6">
    <source>
        <dbReference type="ARBA" id="ARBA00023180"/>
    </source>
</evidence>
<evidence type="ECO:0000256" key="5">
    <source>
        <dbReference type="ARBA" id="ARBA00023136"/>
    </source>
</evidence>
<protein>
    <submittedName>
        <fullName evidence="8">Uncharacterized protein</fullName>
    </submittedName>
</protein>
<dbReference type="PRINTS" id="PR01609">
    <property type="entry name" value="CD36FAMILY"/>
</dbReference>
<evidence type="ECO:0000313" key="8">
    <source>
        <dbReference type="EnsemblMetazoa" id="XP_022652136"/>
    </source>
</evidence>
<sequence length="452" mass="50315">MILTGVPRWVAFIVFAASAVVFILGVVGYYMVPSIIGAKVSQQMRLVENGSTLKRWANVAVPIYFSAFMFNITNPEEFANGEKPQVQEIGPYVYLQKRRKLITHIDRDVVTYKDYKSYHFLPEYSIGTPDDRLYALNVPLVAMDKLIGSKLPGDLAKSLLQPILEGLLEKHNEKLVVQRNVSEMLFDGYAVPMMNELSKLAAAFMPDTKLPAISNFGLFYNKNNTADQWFTVGTGAGEYPFATILEWNNHTSLDFWSRDNCNKINGTDGGQFSPFVRTDQKLFVFATDLCRSIYFEYEKNTQVKGVDTKRFTVPDAIFASGKRQPENQCFCEAINRCHEGGVIPLSSCRKGAPVMLSAPHFYQGDAKLVQDVAGLRPQKKYHETYLDVQTRMEATGPMTDGLKEKLIFPQKMGVLISTAAALGGAIGAIAAILVIVVRQAGTTRSAKLQPSK</sequence>
<dbReference type="InterPro" id="IPR002159">
    <property type="entry name" value="CD36_fam"/>
</dbReference>
<evidence type="ECO:0000256" key="3">
    <source>
        <dbReference type="ARBA" id="ARBA00022692"/>
    </source>
</evidence>
<keyword evidence="5 7" id="KW-0472">Membrane</keyword>
<evidence type="ECO:0000313" key="9">
    <source>
        <dbReference type="Proteomes" id="UP000594260"/>
    </source>
</evidence>
<feature type="transmembrane region" description="Helical" evidence="7">
    <location>
        <begin position="6"/>
        <end position="32"/>
    </location>
</feature>
<dbReference type="GO" id="GO:0016020">
    <property type="term" value="C:membrane"/>
    <property type="evidence" value="ECO:0007669"/>
    <property type="project" value="UniProtKB-SubCell"/>
</dbReference>
<organism evidence="8 9">
    <name type="scientific">Varroa destructor</name>
    <name type="common">Honeybee mite</name>
    <dbReference type="NCBI Taxonomy" id="109461"/>
    <lineage>
        <taxon>Eukaryota</taxon>
        <taxon>Metazoa</taxon>
        <taxon>Ecdysozoa</taxon>
        <taxon>Arthropoda</taxon>
        <taxon>Chelicerata</taxon>
        <taxon>Arachnida</taxon>
        <taxon>Acari</taxon>
        <taxon>Parasitiformes</taxon>
        <taxon>Mesostigmata</taxon>
        <taxon>Gamasina</taxon>
        <taxon>Dermanyssoidea</taxon>
        <taxon>Varroidae</taxon>
        <taxon>Varroa</taxon>
    </lineage>
</organism>
<keyword evidence="9" id="KW-1185">Reference proteome</keyword>